<gene>
    <name evidence="8" type="ORF">LITE_LOCUS15846</name>
</gene>
<evidence type="ECO:0000259" key="7">
    <source>
        <dbReference type="Pfam" id="PF00892"/>
    </source>
</evidence>
<organism evidence="8 9">
    <name type="scientific">Linum tenue</name>
    <dbReference type="NCBI Taxonomy" id="586396"/>
    <lineage>
        <taxon>Eukaryota</taxon>
        <taxon>Viridiplantae</taxon>
        <taxon>Streptophyta</taxon>
        <taxon>Embryophyta</taxon>
        <taxon>Tracheophyta</taxon>
        <taxon>Spermatophyta</taxon>
        <taxon>Magnoliopsida</taxon>
        <taxon>eudicotyledons</taxon>
        <taxon>Gunneridae</taxon>
        <taxon>Pentapetalae</taxon>
        <taxon>rosids</taxon>
        <taxon>fabids</taxon>
        <taxon>Malpighiales</taxon>
        <taxon>Linaceae</taxon>
        <taxon>Linum</taxon>
    </lineage>
</organism>
<keyword evidence="4 6" id="KW-1133">Transmembrane helix</keyword>
<evidence type="ECO:0000256" key="4">
    <source>
        <dbReference type="ARBA" id="ARBA00022989"/>
    </source>
</evidence>
<evidence type="ECO:0000256" key="2">
    <source>
        <dbReference type="ARBA" id="ARBA00007635"/>
    </source>
</evidence>
<proteinExistence type="inferred from homology"/>
<evidence type="ECO:0000256" key="5">
    <source>
        <dbReference type="ARBA" id="ARBA00023136"/>
    </source>
</evidence>
<feature type="transmembrane region" description="Helical" evidence="6">
    <location>
        <begin position="131"/>
        <end position="151"/>
    </location>
</feature>
<comment type="subcellular location">
    <subcellularLocation>
        <location evidence="1 6">Membrane</location>
        <topology evidence="1 6">Multi-pass membrane protein</topology>
    </subcellularLocation>
</comment>
<feature type="domain" description="EamA" evidence="7">
    <location>
        <begin position="206"/>
        <end position="345"/>
    </location>
</feature>
<dbReference type="PANTHER" id="PTHR31218">
    <property type="entry name" value="WAT1-RELATED PROTEIN"/>
    <property type="match status" value="1"/>
</dbReference>
<evidence type="ECO:0000256" key="6">
    <source>
        <dbReference type="RuleBase" id="RU363077"/>
    </source>
</evidence>
<sequence length="373" mass="40589">MFDLLKEKKGLIIREATRMRVASALNMKKEVLENLIIGGGLILVQFVYAGNSVLLSYLMSLGLTPLTIVIFSTFATFLITSPFAFYFERRKWPKRISFMLVTQLVLISFGGVTLFQSFFLKGINLTSPALATAMPNLSPGLIFIIAWTLRMERVRIGCIYSKVKIIGTLLCVVGALTMSFMHSSTIKEPAFIASPIDVFIDKDKLVGCLYLMAAVFVLSSNVVLQATTLGDFPAPMSLCSITSAIGVMITVIVQLLQGQTWDVFFPLVDVRDLVGYSLVGGAVGGACVSFNGWAMKKRGPVLVAMFSPIGTVISVVLSVVTLGETINIGSLSGMLLMFTGLYFFLWAKGKEGYSDGVDPLQSSEFDPQKPLLS</sequence>
<evidence type="ECO:0000256" key="1">
    <source>
        <dbReference type="ARBA" id="ARBA00004141"/>
    </source>
</evidence>
<feature type="domain" description="EamA" evidence="7">
    <location>
        <begin position="41"/>
        <end position="179"/>
    </location>
</feature>
<dbReference type="GO" id="GO:0022857">
    <property type="term" value="F:transmembrane transporter activity"/>
    <property type="evidence" value="ECO:0007669"/>
    <property type="project" value="InterPro"/>
</dbReference>
<dbReference type="InterPro" id="IPR030184">
    <property type="entry name" value="WAT1-related"/>
</dbReference>
<dbReference type="InterPro" id="IPR037185">
    <property type="entry name" value="EmrE-like"/>
</dbReference>
<keyword evidence="5 6" id="KW-0472">Membrane</keyword>
<protein>
    <recommendedName>
        <fullName evidence="6">WAT1-related protein</fullName>
    </recommendedName>
</protein>
<dbReference type="SUPFAM" id="SSF103481">
    <property type="entry name" value="Multidrug resistance efflux transporter EmrE"/>
    <property type="match status" value="2"/>
</dbReference>
<keyword evidence="3 6" id="KW-0812">Transmembrane</keyword>
<feature type="transmembrane region" description="Helical" evidence="6">
    <location>
        <begin position="326"/>
        <end position="345"/>
    </location>
</feature>
<feature type="transmembrane region" description="Helical" evidence="6">
    <location>
        <begin position="98"/>
        <end position="119"/>
    </location>
</feature>
<evidence type="ECO:0000256" key="3">
    <source>
        <dbReference type="ARBA" id="ARBA00022692"/>
    </source>
</evidence>
<comment type="similarity">
    <text evidence="2 6">Belongs to the drug/metabolite transporter (DMT) superfamily. Plant drug/metabolite exporter (P-DME) (TC 2.A.7.4) family.</text>
</comment>
<accession>A0AAV0JWM0</accession>
<feature type="transmembrane region" description="Helical" evidence="6">
    <location>
        <begin position="163"/>
        <end position="184"/>
    </location>
</feature>
<feature type="transmembrane region" description="Helical" evidence="6">
    <location>
        <begin position="65"/>
        <end position="86"/>
    </location>
</feature>
<comment type="caution">
    <text evidence="8">The sequence shown here is derived from an EMBL/GenBank/DDBJ whole genome shotgun (WGS) entry which is preliminary data.</text>
</comment>
<feature type="transmembrane region" description="Helical" evidence="6">
    <location>
        <begin position="236"/>
        <end position="256"/>
    </location>
</feature>
<dbReference type="EMBL" id="CAMGYJ010000005">
    <property type="protein sequence ID" value="CAI0413248.1"/>
    <property type="molecule type" value="Genomic_DNA"/>
</dbReference>
<dbReference type="InterPro" id="IPR000620">
    <property type="entry name" value="EamA_dom"/>
</dbReference>
<name>A0AAV0JWM0_9ROSI</name>
<evidence type="ECO:0000313" key="8">
    <source>
        <dbReference type="EMBL" id="CAI0413248.1"/>
    </source>
</evidence>
<dbReference type="Proteomes" id="UP001154282">
    <property type="component" value="Unassembled WGS sequence"/>
</dbReference>
<dbReference type="Pfam" id="PF00892">
    <property type="entry name" value="EamA"/>
    <property type="match status" value="2"/>
</dbReference>
<feature type="transmembrane region" description="Helical" evidence="6">
    <location>
        <begin position="276"/>
        <end position="294"/>
    </location>
</feature>
<dbReference type="AlphaFoldDB" id="A0AAV0JWM0"/>
<evidence type="ECO:0000313" key="9">
    <source>
        <dbReference type="Proteomes" id="UP001154282"/>
    </source>
</evidence>
<keyword evidence="9" id="KW-1185">Reference proteome</keyword>
<feature type="transmembrane region" description="Helical" evidence="6">
    <location>
        <begin position="35"/>
        <end position="59"/>
    </location>
</feature>
<feature type="transmembrane region" description="Helical" evidence="6">
    <location>
        <begin position="204"/>
        <end position="224"/>
    </location>
</feature>
<dbReference type="GO" id="GO:0016020">
    <property type="term" value="C:membrane"/>
    <property type="evidence" value="ECO:0007669"/>
    <property type="project" value="UniProtKB-SubCell"/>
</dbReference>
<reference evidence="8" key="1">
    <citation type="submission" date="2022-08" db="EMBL/GenBank/DDBJ databases">
        <authorList>
            <person name="Gutierrez-Valencia J."/>
        </authorList>
    </citation>
    <scope>NUCLEOTIDE SEQUENCE</scope>
</reference>
<feature type="transmembrane region" description="Helical" evidence="6">
    <location>
        <begin position="301"/>
        <end position="320"/>
    </location>
</feature>